<dbReference type="SUPFAM" id="SSF51905">
    <property type="entry name" value="FAD/NAD(P)-binding domain"/>
    <property type="match status" value="1"/>
</dbReference>
<gene>
    <name evidence="7" type="ORF">SAMN04489747_3680</name>
</gene>
<dbReference type="InterPro" id="IPR006076">
    <property type="entry name" value="FAD-dep_OxRdtase"/>
</dbReference>
<keyword evidence="2" id="KW-0784">Thiamine biosynthesis</keyword>
<evidence type="ECO:0000313" key="7">
    <source>
        <dbReference type="EMBL" id="SDE53852.1"/>
    </source>
</evidence>
<dbReference type="GO" id="GO:0009228">
    <property type="term" value="P:thiamine biosynthetic process"/>
    <property type="evidence" value="ECO:0007669"/>
    <property type="project" value="UniProtKB-KW"/>
</dbReference>
<feature type="domain" description="FAD dependent oxidoreductase" evidence="6">
    <location>
        <begin position="5"/>
        <end position="349"/>
    </location>
</feature>
<keyword evidence="8" id="KW-1185">Reference proteome</keyword>
<proteinExistence type="predicted"/>
<dbReference type="Gene3D" id="3.50.50.60">
    <property type="entry name" value="FAD/NAD(P)-binding domain"/>
    <property type="match status" value="1"/>
</dbReference>
<dbReference type="NCBIfam" id="TIGR02352">
    <property type="entry name" value="thiamin_ThiO"/>
    <property type="match status" value="1"/>
</dbReference>
<evidence type="ECO:0000256" key="4">
    <source>
        <dbReference type="ARBA" id="ARBA00049872"/>
    </source>
</evidence>
<evidence type="ECO:0000256" key="1">
    <source>
        <dbReference type="ARBA" id="ARBA00004948"/>
    </source>
</evidence>
<dbReference type="GO" id="GO:0005737">
    <property type="term" value="C:cytoplasm"/>
    <property type="evidence" value="ECO:0007669"/>
    <property type="project" value="TreeGrafter"/>
</dbReference>
<organism evidence="7 8">
    <name type="scientific">Auraticoccus monumenti</name>
    <dbReference type="NCBI Taxonomy" id="675864"/>
    <lineage>
        <taxon>Bacteria</taxon>
        <taxon>Bacillati</taxon>
        <taxon>Actinomycetota</taxon>
        <taxon>Actinomycetes</taxon>
        <taxon>Propionibacteriales</taxon>
        <taxon>Propionibacteriaceae</taxon>
        <taxon>Auraticoccus</taxon>
    </lineage>
</organism>
<dbReference type="GO" id="GO:0050660">
    <property type="term" value="F:flavin adenine dinucleotide binding"/>
    <property type="evidence" value="ECO:0007669"/>
    <property type="project" value="InterPro"/>
</dbReference>
<dbReference type="PANTHER" id="PTHR13847:SF289">
    <property type="entry name" value="GLYCINE OXIDASE"/>
    <property type="match status" value="1"/>
</dbReference>
<evidence type="ECO:0000256" key="5">
    <source>
        <dbReference type="ARBA" id="ARBA00050018"/>
    </source>
</evidence>
<evidence type="ECO:0000259" key="6">
    <source>
        <dbReference type="Pfam" id="PF01266"/>
    </source>
</evidence>
<dbReference type="EMBL" id="LT629688">
    <property type="protein sequence ID" value="SDE53852.1"/>
    <property type="molecule type" value="Genomic_DNA"/>
</dbReference>
<reference evidence="7 8" key="1">
    <citation type="submission" date="2016-10" db="EMBL/GenBank/DDBJ databases">
        <authorList>
            <person name="de Groot N.N."/>
        </authorList>
    </citation>
    <scope>NUCLEOTIDE SEQUENCE [LARGE SCALE GENOMIC DNA]</scope>
    <source>
        <strain evidence="7 8">MON 2.2</strain>
    </source>
</reference>
<dbReference type="GO" id="GO:0009229">
    <property type="term" value="P:thiamine diphosphate biosynthetic process"/>
    <property type="evidence" value="ECO:0007669"/>
    <property type="project" value="UniProtKB-UniPathway"/>
</dbReference>
<evidence type="ECO:0000256" key="2">
    <source>
        <dbReference type="ARBA" id="ARBA00022977"/>
    </source>
</evidence>
<dbReference type="InterPro" id="IPR012727">
    <property type="entry name" value="Gly_oxidase_ThiO"/>
</dbReference>
<dbReference type="Gene3D" id="3.30.9.10">
    <property type="entry name" value="D-Amino Acid Oxidase, subunit A, domain 2"/>
    <property type="match status" value="1"/>
</dbReference>
<dbReference type="PANTHER" id="PTHR13847">
    <property type="entry name" value="SARCOSINE DEHYDROGENASE-RELATED"/>
    <property type="match status" value="1"/>
</dbReference>
<dbReference type="OrthoDB" id="3214401at2"/>
<comment type="pathway">
    <text evidence="1">Cofactor biosynthesis; thiamine diphosphate biosynthesis.</text>
</comment>
<dbReference type="EC" id="1.4.3.19" evidence="5"/>
<dbReference type="InterPro" id="IPR036188">
    <property type="entry name" value="FAD/NAD-bd_sf"/>
</dbReference>
<dbReference type="RefSeq" id="WP_090595513.1">
    <property type="nucleotide sequence ID" value="NZ_LT629688.1"/>
</dbReference>
<name>A0A1G7DR06_9ACTN</name>
<protein>
    <recommendedName>
        <fullName evidence="5">glycine oxidase</fullName>
        <ecNumber evidence="5">1.4.3.19</ecNumber>
    </recommendedName>
</protein>
<dbReference type="AlphaFoldDB" id="A0A1G7DR06"/>
<dbReference type="GO" id="GO:0043799">
    <property type="term" value="F:glycine oxidase activity"/>
    <property type="evidence" value="ECO:0007669"/>
    <property type="project" value="UniProtKB-EC"/>
</dbReference>
<keyword evidence="3" id="KW-0560">Oxidoreductase</keyword>
<dbReference type="STRING" id="675864.SAMN04489747_3680"/>
<dbReference type="UniPathway" id="UPA00060"/>
<dbReference type="Proteomes" id="UP000198546">
    <property type="component" value="Chromosome i"/>
</dbReference>
<evidence type="ECO:0000256" key="3">
    <source>
        <dbReference type="ARBA" id="ARBA00023002"/>
    </source>
</evidence>
<sequence length="370" mass="39336">MPTTLVVGGGLIGTAVAWRLAQRGQHVTVVAGDPGQAASGVAAGMLAPLTESAFTETALLALNLDSLRRWETFAEELERVSGLPSGLHRTPTLSVAGGTDDAARLRDLGRWLDDRGHPCRWLTSRELRGAEPLLGPSVRGGLLVERDWSCDNRRLWTALRVAAERLGVRTVTGTVLAVEHEDGRATGVRTEDGQLLAADEVVIASGAWAGGHGLPFELPVRPVKGQVLRLSAGRLPRLAHTVRAFTQGSEVYLVPRSDGEVVVGATVEEQGFDARVTAGGVYELLRDARQVVPVTAEYELSECRVGWRPATPDNAPVLGPTPLAGLTVGVGMYRNGVLLTPLVADVLAGWVDDAHLEPVATPFTLERFAS</sequence>
<dbReference type="SUPFAM" id="SSF54373">
    <property type="entry name" value="FAD-linked reductases, C-terminal domain"/>
    <property type="match status" value="1"/>
</dbReference>
<evidence type="ECO:0000313" key="8">
    <source>
        <dbReference type="Proteomes" id="UP000198546"/>
    </source>
</evidence>
<comment type="catalytic activity">
    <reaction evidence="4">
        <text>glycine + O2 + H2O = glyoxylate + H2O2 + NH4(+)</text>
        <dbReference type="Rhea" id="RHEA:11532"/>
        <dbReference type="ChEBI" id="CHEBI:15377"/>
        <dbReference type="ChEBI" id="CHEBI:15379"/>
        <dbReference type="ChEBI" id="CHEBI:16240"/>
        <dbReference type="ChEBI" id="CHEBI:28938"/>
        <dbReference type="ChEBI" id="CHEBI:36655"/>
        <dbReference type="ChEBI" id="CHEBI:57305"/>
        <dbReference type="EC" id="1.4.3.19"/>
    </reaction>
</comment>
<accession>A0A1G7DR06</accession>
<dbReference type="Pfam" id="PF01266">
    <property type="entry name" value="DAO"/>
    <property type="match status" value="1"/>
</dbReference>